<dbReference type="Gene3D" id="3.30.420.240">
    <property type="match status" value="1"/>
</dbReference>
<sequence>MASSPNVNAANKYARDVVAGKIEACKWVRAACRRHLGDLAKSAKKGYHWKFDKAEAERVCVFIQLLPHTKGKWAGKRLLITLEPWQKFIFCCIFGWRSKRNGLRRFREVYCEIPRKNGKSVIAAGLGLFMFTMDGEFGAEVYCGATTEDQALEVFRPARLMLKNTPQLIEECGAELMVMNLSIPEDGSRFEPLIGDPGDGSSPSCAIVDEYHEHASSSLYDTMITGMGAREHPLMFVITTAGYNLAGPCYVLRGQVKDMLLHALGEGGIENEELFGIIYTIDDGDDWQEPKVLRKANPNFGVSVGDEYLLRMQANAKRYPSQLNKYLTKHLNVWVSSRSAWLNMSDWAACGNPELTLEQFRGRKCWVGVDLASKSDITAVALVFKDKDERGRDVWTVFCRSYLPEGAIERATTFKDAYEGWVVSGELLTTDGEETDFDVVRDDIKDLAEMFDIQEIAYDKWRATQLAHQLQADGAEVVEVGGGIQTMNMPMREVEAALVSRRFNHPANGVLSWMAGNVTTKEYRGCLTPMKEDEGKGNLRKIDGMVAILMGMNRAMLADQAPGSLLDSLTDDDLLTM</sequence>
<dbReference type="PATRIC" id="fig|1390371.3.peg.3626"/>
<dbReference type="Pfam" id="PF20441">
    <property type="entry name" value="TerL_nuclease"/>
    <property type="match status" value="1"/>
</dbReference>
<proteinExistence type="predicted"/>
<dbReference type="Pfam" id="PF03354">
    <property type="entry name" value="TerL_ATPase"/>
    <property type="match status" value="1"/>
</dbReference>
<evidence type="ECO:0000313" key="3">
    <source>
        <dbReference type="EMBL" id="ERH56424.1"/>
    </source>
</evidence>
<name>U1TE50_9PSED</name>
<evidence type="ECO:0000313" key="4">
    <source>
        <dbReference type="Proteomes" id="UP000016504"/>
    </source>
</evidence>
<dbReference type="AlphaFoldDB" id="U1TE50"/>
<reference evidence="3 4" key="1">
    <citation type="submission" date="2013-08" db="EMBL/GenBank/DDBJ databases">
        <title>Biodegradation of aromatic compounds in biofilm forming Pseudomonas isolated from sewage sludge.</title>
        <authorList>
            <person name="Qureshi A."/>
            <person name="Ghosh S."/>
            <person name="Khardenavis A.A."/>
            <person name="Kapley A."/>
            <person name="Purohit H.J."/>
        </authorList>
    </citation>
    <scope>NUCLEOTIDE SEQUENCE [LARGE SCALE GENOMIC DNA]</scope>
    <source>
        <strain evidence="3 4">EGD-AQ6</strain>
    </source>
</reference>
<evidence type="ECO:0000259" key="2">
    <source>
        <dbReference type="Pfam" id="PF20441"/>
    </source>
</evidence>
<dbReference type="Gene3D" id="3.40.50.300">
    <property type="entry name" value="P-loop containing nucleotide triphosphate hydrolases"/>
    <property type="match status" value="1"/>
</dbReference>
<protein>
    <submittedName>
        <fullName evidence="3">Terminase</fullName>
    </submittedName>
</protein>
<dbReference type="PANTHER" id="PTHR41287:SF1">
    <property type="entry name" value="PROTEIN YMFN"/>
    <property type="match status" value="1"/>
</dbReference>
<dbReference type="Proteomes" id="UP000016504">
    <property type="component" value="Unassembled WGS sequence"/>
</dbReference>
<accession>U1TE50</accession>
<dbReference type="InterPro" id="IPR046462">
    <property type="entry name" value="TerL_nuclease"/>
</dbReference>
<gene>
    <name evidence="3" type="ORF">O204_05540</name>
</gene>
<organism evidence="3 4">
    <name type="scientific">Pseudomonas simiae</name>
    <dbReference type="NCBI Taxonomy" id="321846"/>
    <lineage>
        <taxon>Bacteria</taxon>
        <taxon>Pseudomonadati</taxon>
        <taxon>Pseudomonadota</taxon>
        <taxon>Gammaproteobacteria</taxon>
        <taxon>Pseudomonadales</taxon>
        <taxon>Pseudomonadaceae</taxon>
        <taxon>Pseudomonas</taxon>
    </lineage>
</organism>
<dbReference type="GO" id="GO:0004519">
    <property type="term" value="F:endonuclease activity"/>
    <property type="evidence" value="ECO:0007669"/>
    <property type="project" value="InterPro"/>
</dbReference>
<comment type="caution">
    <text evidence="3">The sequence shown here is derived from an EMBL/GenBank/DDBJ whole genome shotgun (WGS) entry which is preliminary data.</text>
</comment>
<dbReference type="InterPro" id="IPR046461">
    <property type="entry name" value="TerL_ATPase"/>
</dbReference>
<evidence type="ECO:0000259" key="1">
    <source>
        <dbReference type="Pfam" id="PF03354"/>
    </source>
</evidence>
<feature type="domain" description="Terminase large subunit-like ATPase" evidence="1">
    <location>
        <begin position="84"/>
        <end position="257"/>
    </location>
</feature>
<dbReference type="InterPro" id="IPR027417">
    <property type="entry name" value="P-loop_NTPase"/>
</dbReference>
<dbReference type="InterPro" id="IPR005021">
    <property type="entry name" value="Terminase_largesu-like"/>
</dbReference>
<dbReference type="PANTHER" id="PTHR41287">
    <property type="match status" value="1"/>
</dbReference>
<feature type="domain" description="Terminase large subunit-like endonuclease" evidence="2">
    <location>
        <begin position="270"/>
        <end position="556"/>
    </location>
</feature>
<dbReference type="EMBL" id="AVQG01000023">
    <property type="protein sequence ID" value="ERH56424.1"/>
    <property type="molecule type" value="Genomic_DNA"/>
</dbReference>